<dbReference type="InterPro" id="IPR006162">
    <property type="entry name" value="Ppantetheine_attach_site"/>
</dbReference>
<gene>
    <name evidence="6" type="ORF">QT969_25580</name>
</gene>
<dbReference type="InterPro" id="IPR036736">
    <property type="entry name" value="ACP-like_sf"/>
</dbReference>
<dbReference type="RefSeq" id="WP_289382543.1">
    <property type="nucleotide sequence ID" value="NZ_JAUBOF010000208.1"/>
</dbReference>
<sequence length="972" mass="101391">TVPTDRPRTGTPGPAESLEFAVPATRFEELRRLAAAHDATAFMAVHAAVAVWLSTWTGGRDVAVGSGTAGREHPDLDALVGMFVGTVALRLDVDPAASFTDLLAAARRTDLDAYAHATVPFDRVVDTLGFAPFQVMLAYDNVAVPDLDLPGLRVRAEEIPSGLARFDIELAVRELPDGSLTGRVIYDGGLFERATVAAAVARLHAVLDAAVAAPNAPVGDLDLGAPDIVMAPSGPVATLPELLSAHPLHVVAPDGEPIELIPAATPLAWHLLEHGLGPEDRVAILLPRSVDSVRAVAAVALTGAAFMPVDPAQPAARLARLLADAEVRYAVARPGTSLPDGVARIDPDAGSARSGPITDADRVRPLRPDHAAYLVYTSGSTGTPKGVVVTHRGLAPLVAALRRRMDLDAQARVLHFASPAFDASVLEYLLAAAAGGALVVAPADVYGGDELLELLRRERITHWFSTPAVPTLLDPSGLDALRVLAVGGEAWPAETAARWAPGRTMLNVYGPTETTVLATASAPLVPGERLTIGTGLDGVTAIVLGPRLRPVPVGVVGELYLLGPGVARGYLGMPGLTASRFVASPFGGGRMYRTGGGAALEFVGRVDHQVKLRGFRIELGEIEATLTGHPAVAAAVTVVRGDALAAYVYGPDPARLDPAELREFAAARLPRHMVPATVTVLDALPLTSTGKIDRAALPEPVVAPGAPAGYRSATEELVAGVVADLLDLPAVAADDDFFALGGNSLLATQLAARLGAVAGHRVGVREIFEHPTVAGLAAAVTDPLTGERLPLLPTGDTGPVPLAPAQQRMWLANRFDVADAAPGDHVAFVVDLDAGTDLDALAAAAADVIARHAVLRTVHPDGPDGPTQQVLPRIDLDLEPHAAPTDLDAADFARAGFDLTVDPPLRTRLYRTATGYTLAVVLHHVAVDGLALLPLGRDLAVAYAARRDGRSPAWPPLPVTYRDFARWQRTLL</sequence>
<reference evidence="6 7" key="1">
    <citation type="submission" date="2023-06" db="EMBL/GenBank/DDBJ databases">
        <title>Rhodococcus indonesiensis sp. nov a new member of the Rhodococcus ruber lineage isolated from a sediment of neutral hot spring.</title>
        <authorList>
            <person name="Kusuma A.B."/>
            <person name="Fenylestari G."/>
            <person name="Ammar F."/>
            <person name="Nouioui I."/>
            <person name="Goodfellow M."/>
        </authorList>
    </citation>
    <scope>NUCLEOTIDE SEQUENCE [LARGE SCALE GENOMIC DNA]</scope>
    <source>
        <strain evidence="6 7">CSLK01-03</strain>
    </source>
</reference>
<dbReference type="Pfam" id="PF00668">
    <property type="entry name" value="Condensation"/>
    <property type="match status" value="2"/>
</dbReference>
<dbReference type="Gene3D" id="1.10.1200.10">
    <property type="entry name" value="ACP-like"/>
    <property type="match status" value="1"/>
</dbReference>
<dbReference type="InterPro" id="IPR045851">
    <property type="entry name" value="AMP-bd_C_sf"/>
</dbReference>
<dbReference type="EMBL" id="JAUBOF010000208">
    <property type="protein sequence ID" value="MDM7491653.1"/>
    <property type="molecule type" value="Genomic_DNA"/>
</dbReference>
<dbReference type="PROSITE" id="PS50075">
    <property type="entry name" value="CARRIER"/>
    <property type="match status" value="1"/>
</dbReference>
<accession>A0ABT7RVI0</accession>
<dbReference type="Gene3D" id="3.30.559.30">
    <property type="entry name" value="Nonribosomal peptide synthetase, condensation domain"/>
    <property type="match status" value="1"/>
</dbReference>
<dbReference type="PANTHER" id="PTHR45527:SF1">
    <property type="entry name" value="FATTY ACID SYNTHASE"/>
    <property type="match status" value="1"/>
</dbReference>
<evidence type="ECO:0000256" key="1">
    <source>
        <dbReference type="ARBA" id="ARBA00001957"/>
    </source>
</evidence>
<dbReference type="InterPro" id="IPR000873">
    <property type="entry name" value="AMP-dep_synth/lig_dom"/>
</dbReference>
<dbReference type="InterPro" id="IPR001242">
    <property type="entry name" value="Condensation_dom"/>
</dbReference>
<dbReference type="SUPFAM" id="SSF52777">
    <property type="entry name" value="CoA-dependent acyltransferases"/>
    <property type="match status" value="2"/>
</dbReference>
<proteinExistence type="predicted"/>
<dbReference type="PANTHER" id="PTHR45527">
    <property type="entry name" value="NONRIBOSOMAL PEPTIDE SYNTHETASE"/>
    <property type="match status" value="1"/>
</dbReference>
<feature type="domain" description="Carrier" evidence="5">
    <location>
        <begin position="709"/>
        <end position="784"/>
    </location>
</feature>
<dbReference type="InterPro" id="IPR020845">
    <property type="entry name" value="AMP-binding_CS"/>
</dbReference>
<dbReference type="Gene3D" id="3.40.50.980">
    <property type="match status" value="2"/>
</dbReference>
<feature type="region of interest" description="Disordered" evidence="4">
    <location>
        <begin position="341"/>
        <end position="361"/>
    </location>
</feature>
<organism evidence="6 7">
    <name type="scientific">Rhodococcus indonesiensis</name>
    <dbReference type="NCBI Taxonomy" id="3055869"/>
    <lineage>
        <taxon>Bacteria</taxon>
        <taxon>Bacillati</taxon>
        <taxon>Actinomycetota</taxon>
        <taxon>Actinomycetes</taxon>
        <taxon>Mycobacteriales</taxon>
        <taxon>Nocardiaceae</taxon>
        <taxon>Rhodococcus</taxon>
    </lineage>
</organism>
<dbReference type="SUPFAM" id="SSF56801">
    <property type="entry name" value="Acetyl-CoA synthetase-like"/>
    <property type="match status" value="1"/>
</dbReference>
<evidence type="ECO:0000256" key="3">
    <source>
        <dbReference type="ARBA" id="ARBA00022553"/>
    </source>
</evidence>
<feature type="non-terminal residue" evidence="6">
    <location>
        <position position="972"/>
    </location>
</feature>
<dbReference type="Pfam" id="PF13193">
    <property type="entry name" value="AMP-binding_C"/>
    <property type="match status" value="1"/>
</dbReference>
<evidence type="ECO:0000313" key="7">
    <source>
        <dbReference type="Proteomes" id="UP001233164"/>
    </source>
</evidence>
<dbReference type="NCBIfam" id="TIGR01733">
    <property type="entry name" value="AA-adenyl-dom"/>
    <property type="match status" value="1"/>
</dbReference>
<protein>
    <submittedName>
        <fullName evidence="6">Amino acid adenylation domain-containing protein</fullName>
    </submittedName>
</protein>
<dbReference type="SUPFAM" id="SSF47336">
    <property type="entry name" value="ACP-like"/>
    <property type="match status" value="1"/>
</dbReference>
<dbReference type="InterPro" id="IPR009081">
    <property type="entry name" value="PP-bd_ACP"/>
</dbReference>
<comment type="caution">
    <text evidence="6">The sequence shown here is derived from an EMBL/GenBank/DDBJ whole genome shotgun (WGS) entry which is preliminary data.</text>
</comment>
<dbReference type="Pfam" id="PF00501">
    <property type="entry name" value="AMP-binding"/>
    <property type="match status" value="1"/>
</dbReference>
<dbReference type="SMART" id="SM00823">
    <property type="entry name" value="PKS_PP"/>
    <property type="match status" value="1"/>
</dbReference>
<dbReference type="InterPro" id="IPR020806">
    <property type="entry name" value="PKS_PP-bd"/>
</dbReference>
<dbReference type="Gene3D" id="2.30.38.10">
    <property type="entry name" value="Luciferase, Domain 3"/>
    <property type="match status" value="1"/>
</dbReference>
<evidence type="ECO:0000259" key="5">
    <source>
        <dbReference type="PROSITE" id="PS50075"/>
    </source>
</evidence>
<keyword evidence="3" id="KW-0597">Phosphoprotein</keyword>
<evidence type="ECO:0000256" key="4">
    <source>
        <dbReference type="SAM" id="MobiDB-lite"/>
    </source>
</evidence>
<dbReference type="InterPro" id="IPR010071">
    <property type="entry name" value="AA_adenyl_dom"/>
</dbReference>
<dbReference type="PROSITE" id="PS00012">
    <property type="entry name" value="PHOSPHOPANTETHEINE"/>
    <property type="match status" value="1"/>
</dbReference>
<evidence type="ECO:0000256" key="2">
    <source>
        <dbReference type="ARBA" id="ARBA00022450"/>
    </source>
</evidence>
<comment type="cofactor">
    <cofactor evidence="1">
        <name>pantetheine 4'-phosphate</name>
        <dbReference type="ChEBI" id="CHEBI:47942"/>
    </cofactor>
</comment>
<dbReference type="Proteomes" id="UP001233164">
    <property type="component" value="Unassembled WGS sequence"/>
</dbReference>
<dbReference type="Pfam" id="PF00550">
    <property type="entry name" value="PP-binding"/>
    <property type="match status" value="1"/>
</dbReference>
<name>A0ABT7RVI0_9NOCA</name>
<evidence type="ECO:0000313" key="6">
    <source>
        <dbReference type="EMBL" id="MDM7491653.1"/>
    </source>
</evidence>
<dbReference type="Gene3D" id="3.30.559.10">
    <property type="entry name" value="Chloramphenicol acetyltransferase-like domain"/>
    <property type="match status" value="2"/>
</dbReference>
<keyword evidence="2" id="KW-0596">Phosphopantetheine</keyword>
<feature type="non-terminal residue" evidence="6">
    <location>
        <position position="1"/>
    </location>
</feature>
<dbReference type="InterPro" id="IPR023213">
    <property type="entry name" value="CAT-like_dom_sf"/>
</dbReference>
<dbReference type="Gene3D" id="3.30.300.30">
    <property type="match status" value="1"/>
</dbReference>
<dbReference type="PROSITE" id="PS00455">
    <property type="entry name" value="AMP_BINDING"/>
    <property type="match status" value="1"/>
</dbReference>
<keyword evidence="7" id="KW-1185">Reference proteome</keyword>
<dbReference type="InterPro" id="IPR025110">
    <property type="entry name" value="AMP-bd_C"/>
</dbReference>